<reference evidence="2" key="1">
    <citation type="journal article" date="2022" name="Plant J.">
        <title>Strategies of tolerance reflected in two North American maple genomes.</title>
        <authorList>
            <person name="McEvoy S.L."/>
            <person name="Sezen U.U."/>
            <person name="Trouern-Trend A."/>
            <person name="McMahon S.M."/>
            <person name="Schaberg P.G."/>
            <person name="Yang J."/>
            <person name="Wegrzyn J.L."/>
            <person name="Swenson N.G."/>
        </authorList>
    </citation>
    <scope>NUCLEOTIDE SEQUENCE</scope>
    <source>
        <strain evidence="2">NS2018</strain>
    </source>
</reference>
<feature type="region of interest" description="Disordered" evidence="1">
    <location>
        <begin position="127"/>
        <end position="169"/>
    </location>
</feature>
<proteinExistence type="predicted"/>
<evidence type="ECO:0000313" key="2">
    <source>
        <dbReference type="EMBL" id="KAK0584411.1"/>
    </source>
</evidence>
<dbReference type="AlphaFoldDB" id="A0AA39VMF7"/>
<organism evidence="2 3">
    <name type="scientific">Acer saccharum</name>
    <name type="common">Sugar maple</name>
    <dbReference type="NCBI Taxonomy" id="4024"/>
    <lineage>
        <taxon>Eukaryota</taxon>
        <taxon>Viridiplantae</taxon>
        <taxon>Streptophyta</taxon>
        <taxon>Embryophyta</taxon>
        <taxon>Tracheophyta</taxon>
        <taxon>Spermatophyta</taxon>
        <taxon>Magnoliopsida</taxon>
        <taxon>eudicotyledons</taxon>
        <taxon>Gunneridae</taxon>
        <taxon>Pentapetalae</taxon>
        <taxon>rosids</taxon>
        <taxon>malvids</taxon>
        <taxon>Sapindales</taxon>
        <taxon>Sapindaceae</taxon>
        <taxon>Hippocastanoideae</taxon>
        <taxon>Acereae</taxon>
        <taxon>Acer</taxon>
    </lineage>
</organism>
<reference evidence="2" key="2">
    <citation type="submission" date="2023-06" db="EMBL/GenBank/DDBJ databases">
        <authorList>
            <person name="Swenson N.G."/>
            <person name="Wegrzyn J.L."/>
            <person name="Mcevoy S.L."/>
        </authorList>
    </citation>
    <scope>NUCLEOTIDE SEQUENCE</scope>
    <source>
        <strain evidence="2">NS2018</strain>
        <tissue evidence="2">Leaf</tissue>
    </source>
</reference>
<protein>
    <submittedName>
        <fullName evidence="2">Uncharacterized protein</fullName>
    </submittedName>
</protein>
<dbReference type="Proteomes" id="UP001168877">
    <property type="component" value="Unassembled WGS sequence"/>
</dbReference>
<accession>A0AA39VMF7</accession>
<keyword evidence="3" id="KW-1185">Reference proteome</keyword>
<dbReference type="Pfam" id="PF14223">
    <property type="entry name" value="Retrotran_gag_2"/>
    <property type="match status" value="1"/>
</dbReference>
<evidence type="ECO:0000256" key="1">
    <source>
        <dbReference type="SAM" id="MobiDB-lite"/>
    </source>
</evidence>
<comment type="caution">
    <text evidence="2">The sequence shown here is derived from an EMBL/GenBank/DDBJ whole genome shotgun (WGS) entry which is preliminary data.</text>
</comment>
<name>A0AA39VMF7_ACESA</name>
<evidence type="ECO:0000313" key="3">
    <source>
        <dbReference type="Proteomes" id="UP001168877"/>
    </source>
</evidence>
<gene>
    <name evidence="2" type="ORF">LWI29_012856</name>
</gene>
<feature type="compositionally biased region" description="Basic and acidic residues" evidence="1">
    <location>
        <begin position="127"/>
        <end position="136"/>
    </location>
</feature>
<sequence>MEEDECFNDFEVKLMDIVNQSHQLGDPYSDRRVKQKIMRSLPARFESKVTALEENNTYKDMKPSEVIRRLLAYESRKAPSISPPKKQKGIALKASKVEKEEKGDSDEDTALLLRRFKKFVKFEKKGFGSKGQDLKKKAPFKSFEPRQEHKQDGKSDDSGKGDKSSSDDELTIDYTAFRATYVEDKVVGKKALTSDPIEEKDEEVALKEISVATHWDMALIDSRDQGVPRKEKAE</sequence>
<feature type="compositionally biased region" description="Basic and acidic residues" evidence="1">
    <location>
        <begin position="143"/>
        <end position="166"/>
    </location>
</feature>
<feature type="region of interest" description="Disordered" evidence="1">
    <location>
        <begin position="76"/>
        <end position="107"/>
    </location>
</feature>
<dbReference type="EMBL" id="JAUESC010000383">
    <property type="protein sequence ID" value="KAK0584411.1"/>
    <property type="molecule type" value="Genomic_DNA"/>
</dbReference>